<gene>
    <name evidence="3" type="ORF">UO65_3644</name>
</gene>
<dbReference type="STRING" id="909613.UO65_3644"/>
<evidence type="ECO:0000313" key="4">
    <source>
        <dbReference type="Proteomes" id="UP000019277"/>
    </source>
</evidence>
<name>W7IL63_9PSEU</name>
<dbReference type="Gene3D" id="3.40.50.150">
    <property type="entry name" value="Vaccinia Virus protein VP39"/>
    <property type="match status" value="1"/>
</dbReference>
<dbReference type="GO" id="GO:0032259">
    <property type="term" value="P:methylation"/>
    <property type="evidence" value="ECO:0007669"/>
    <property type="project" value="UniProtKB-KW"/>
</dbReference>
<reference evidence="3 4" key="1">
    <citation type="journal article" date="2014" name="Genome Announc.">
        <title>Draft Genome Sequence of the Antitrypanosomally Active Sponge-Associated Bacterium Actinokineospora sp. Strain EG49.</title>
        <authorList>
            <person name="Harjes J."/>
            <person name="Ryu T."/>
            <person name="Abdelmohsen U.R."/>
            <person name="Moitinho-Silva L."/>
            <person name="Horn H."/>
            <person name="Ravasi T."/>
            <person name="Hentschel U."/>
        </authorList>
    </citation>
    <scope>NUCLEOTIDE SEQUENCE [LARGE SCALE GENOMIC DNA]</scope>
    <source>
        <strain evidence="3 4">EG49</strain>
    </source>
</reference>
<dbReference type="PATRIC" id="fig|909613.9.peg.3645"/>
<evidence type="ECO:0000313" key="3">
    <source>
        <dbReference type="EMBL" id="EWC61073.1"/>
    </source>
</evidence>
<evidence type="ECO:0000259" key="2">
    <source>
        <dbReference type="Pfam" id="PF13649"/>
    </source>
</evidence>
<sequence length="239" mass="25911">MPDTAFTHPRLAQVYDAVNGERDDLHAYLRIATEVEAHHVLDLGCGTGALPLLLAATGRRVTAVDPAEASLRVARAKPAPGPITWLHGDATTLPPLAADLATMTGNTAQVFLTDDAWAATLRGALGALRTGGHLAFETRRPQRRAWEGWNGRRVVDVPGVGSVEERMEVVEVALPLVSFQTTYTFASDGSALRSDCTLRFRDRPEVEESLSANGFTVRDVRDAPDRPGREYLFLAQKTA</sequence>
<evidence type="ECO:0000256" key="1">
    <source>
        <dbReference type="ARBA" id="ARBA00022679"/>
    </source>
</evidence>
<dbReference type="eggNOG" id="COG2226">
    <property type="taxonomic scope" value="Bacteria"/>
</dbReference>
<dbReference type="InterPro" id="IPR029063">
    <property type="entry name" value="SAM-dependent_MTases_sf"/>
</dbReference>
<organism evidence="3 4">
    <name type="scientific">Actinokineospora spheciospongiae</name>
    <dbReference type="NCBI Taxonomy" id="909613"/>
    <lineage>
        <taxon>Bacteria</taxon>
        <taxon>Bacillati</taxon>
        <taxon>Actinomycetota</taxon>
        <taxon>Actinomycetes</taxon>
        <taxon>Pseudonocardiales</taxon>
        <taxon>Pseudonocardiaceae</taxon>
        <taxon>Actinokineospora</taxon>
    </lineage>
</organism>
<dbReference type="OrthoDB" id="9811589at2"/>
<dbReference type="EMBL" id="AYXG01000131">
    <property type="protein sequence ID" value="EWC61073.1"/>
    <property type="molecule type" value="Genomic_DNA"/>
</dbReference>
<keyword evidence="1 3" id="KW-0808">Transferase</keyword>
<dbReference type="GO" id="GO:0008168">
    <property type="term" value="F:methyltransferase activity"/>
    <property type="evidence" value="ECO:0007669"/>
    <property type="project" value="UniProtKB-KW"/>
</dbReference>
<keyword evidence="3" id="KW-0489">Methyltransferase</keyword>
<accession>W7IL63</accession>
<comment type="caution">
    <text evidence="3">The sequence shown here is derived from an EMBL/GenBank/DDBJ whole genome shotgun (WGS) entry which is preliminary data.</text>
</comment>
<dbReference type="Proteomes" id="UP000019277">
    <property type="component" value="Unassembled WGS sequence"/>
</dbReference>
<feature type="domain" description="Methyltransferase" evidence="2">
    <location>
        <begin position="40"/>
        <end position="132"/>
    </location>
</feature>
<dbReference type="AlphaFoldDB" id="W7IL63"/>
<dbReference type="SUPFAM" id="SSF53335">
    <property type="entry name" value="S-adenosyl-L-methionine-dependent methyltransferases"/>
    <property type="match status" value="1"/>
</dbReference>
<dbReference type="RefSeq" id="WP_035283988.1">
    <property type="nucleotide sequence ID" value="NZ_AYXG01000131.1"/>
</dbReference>
<dbReference type="InterPro" id="IPR041698">
    <property type="entry name" value="Methyltransf_25"/>
</dbReference>
<protein>
    <submittedName>
        <fullName evidence="3">Putative methyltransferase</fullName>
    </submittedName>
</protein>
<dbReference type="Pfam" id="PF13649">
    <property type="entry name" value="Methyltransf_25"/>
    <property type="match status" value="1"/>
</dbReference>
<proteinExistence type="predicted"/>
<dbReference type="CDD" id="cd02440">
    <property type="entry name" value="AdoMet_MTases"/>
    <property type="match status" value="1"/>
</dbReference>
<keyword evidence="4" id="KW-1185">Reference proteome</keyword>
<dbReference type="PANTHER" id="PTHR43861">
    <property type="entry name" value="TRANS-ACONITATE 2-METHYLTRANSFERASE-RELATED"/>
    <property type="match status" value="1"/>
</dbReference>